<evidence type="ECO:0000256" key="3">
    <source>
        <dbReference type="ARBA" id="ARBA00022603"/>
    </source>
</evidence>
<dbReference type="STRING" id="1193518.BN13_680017"/>
<dbReference type="GO" id="GO:0008176">
    <property type="term" value="F:tRNA (guanine(46)-N7)-methyltransferase activity"/>
    <property type="evidence" value="ECO:0007669"/>
    <property type="project" value="UniProtKB-UniRule"/>
</dbReference>
<comment type="similarity">
    <text evidence="7">Belongs to the class I-like SAM-binding methyltransferase superfamily. TrmB family.</text>
</comment>
<dbReference type="RefSeq" id="WP_235434021.1">
    <property type="nucleotide sequence ID" value="NZ_HF571038.1"/>
</dbReference>
<evidence type="ECO:0000313" key="8">
    <source>
        <dbReference type="EMBL" id="CCI54335.1"/>
    </source>
</evidence>
<keyword evidence="4 7" id="KW-0808">Transferase</keyword>
<dbReference type="InterPro" id="IPR003358">
    <property type="entry name" value="tRNA_(Gua-N-7)_MeTrfase_Trmb"/>
</dbReference>
<comment type="catalytic activity">
    <reaction evidence="1 7">
        <text>guanosine(46) in tRNA + S-adenosyl-L-methionine = N(7)-methylguanosine(46) in tRNA + S-adenosyl-L-homocysteine</text>
        <dbReference type="Rhea" id="RHEA:42708"/>
        <dbReference type="Rhea" id="RHEA-COMP:10188"/>
        <dbReference type="Rhea" id="RHEA-COMP:10189"/>
        <dbReference type="ChEBI" id="CHEBI:57856"/>
        <dbReference type="ChEBI" id="CHEBI:59789"/>
        <dbReference type="ChEBI" id="CHEBI:74269"/>
        <dbReference type="ChEBI" id="CHEBI:74480"/>
        <dbReference type="EC" id="2.1.1.33"/>
    </reaction>
</comment>
<dbReference type="NCBIfam" id="TIGR00091">
    <property type="entry name" value="tRNA (guanosine(46)-N7)-methyltransferase TrmB"/>
    <property type="match status" value="1"/>
</dbReference>
<proteinExistence type="inferred from homology"/>
<feature type="binding site" evidence="7">
    <location>
        <position position="59"/>
    </location>
    <ligand>
        <name>S-adenosyl-L-methionine</name>
        <dbReference type="ChEBI" id="CHEBI:59789"/>
    </ligand>
</feature>
<comment type="caution">
    <text evidence="7">Lacks conserved residue(s) required for the propagation of feature annotation.</text>
</comment>
<sequence>MTERPRPLPPRPIRSYTPRYRRSDLTEERMATLMPRYGVPPLPLVRDALVGRNGRLILEIGTGHGAAALAYARVHPEAVVIAAEVHVPGVARMLAVAEDQSLANLRVYLGDAVDLLDGGIPDHSLDRIHLLFPDPWPKKKHAKRRLVQRHTLDAMGRLLLPDGVLLVASDHPVYAEHFTEVVGTHAGFVMTEVERPEWKTADGFEQKGLAAGRPARYWELRPVSDAGGA</sequence>
<dbReference type="Proteomes" id="UP000035720">
    <property type="component" value="Unassembled WGS sequence"/>
</dbReference>
<dbReference type="PANTHER" id="PTHR23417:SF14">
    <property type="entry name" value="PENTACOTRIPEPTIDE-REPEAT REGION OF PRORP DOMAIN-CONTAINING PROTEIN"/>
    <property type="match status" value="1"/>
</dbReference>
<comment type="pathway">
    <text evidence="7">tRNA modification; N(7)-methylguanine-tRNA biosynthesis.</text>
</comment>
<feature type="binding site" evidence="7">
    <location>
        <position position="84"/>
    </location>
    <ligand>
        <name>S-adenosyl-L-methionine</name>
        <dbReference type="ChEBI" id="CHEBI:59789"/>
    </ligand>
</feature>
<keyword evidence="3 7" id="KW-0489">Methyltransferase</keyword>
<comment type="caution">
    <text evidence="8">The sequence shown here is derived from an EMBL/GenBank/DDBJ whole genome shotgun (WGS) entry which is preliminary data.</text>
</comment>
<comment type="function">
    <text evidence="2 7">Catalyzes the formation of N(7)-methylguanine at position 46 (m7G46) in tRNA.</text>
</comment>
<dbReference type="PANTHER" id="PTHR23417">
    <property type="entry name" value="3-DEOXY-D-MANNO-OCTULOSONIC-ACID TRANSFERASE/TRNA GUANINE-N 7 - -METHYLTRANSFERASE"/>
    <property type="match status" value="1"/>
</dbReference>
<gene>
    <name evidence="7 8" type="primary">trmB</name>
    <name evidence="8" type="ORF">BN13_680017</name>
</gene>
<dbReference type="InterPro" id="IPR055361">
    <property type="entry name" value="tRNA_methyltr_TrmB_bact"/>
</dbReference>
<feature type="binding site" evidence="7">
    <location>
        <position position="170"/>
    </location>
    <ligand>
        <name>substrate</name>
    </ligand>
</feature>
<dbReference type="InterPro" id="IPR029063">
    <property type="entry name" value="SAM-dependent_MTases_sf"/>
</dbReference>
<evidence type="ECO:0000313" key="9">
    <source>
        <dbReference type="Proteomes" id="UP000035720"/>
    </source>
</evidence>
<dbReference type="PROSITE" id="PS51625">
    <property type="entry name" value="SAM_MT_TRMB"/>
    <property type="match status" value="1"/>
</dbReference>
<accession>A0A077MEE9</accession>
<dbReference type="EC" id="2.1.1.33" evidence="7"/>
<dbReference type="CDD" id="cd02440">
    <property type="entry name" value="AdoMet_MTases"/>
    <property type="match status" value="1"/>
</dbReference>
<evidence type="ECO:0000256" key="1">
    <source>
        <dbReference type="ARBA" id="ARBA00000142"/>
    </source>
</evidence>
<feature type="binding site" evidence="7">
    <location>
        <position position="134"/>
    </location>
    <ligand>
        <name>S-adenosyl-L-methionine</name>
        <dbReference type="ChEBI" id="CHEBI:59789"/>
    </ligand>
</feature>
<dbReference type="Pfam" id="PF02390">
    <property type="entry name" value="Methyltransf_4"/>
    <property type="match status" value="1"/>
</dbReference>
<evidence type="ECO:0000256" key="2">
    <source>
        <dbReference type="ARBA" id="ARBA00003015"/>
    </source>
</evidence>
<dbReference type="UniPathway" id="UPA00989"/>
<feature type="binding site" evidence="7">
    <location>
        <position position="111"/>
    </location>
    <ligand>
        <name>S-adenosyl-L-methionine</name>
        <dbReference type="ChEBI" id="CHEBI:59789"/>
    </ligand>
</feature>
<keyword evidence="9" id="KW-1185">Reference proteome</keyword>
<feature type="binding site" evidence="7">
    <location>
        <position position="138"/>
    </location>
    <ligand>
        <name>substrate</name>
    </ligand>
</feature>
<dbReference type="SUPFAM" id="SSF53335">
    <property type="entry name" value="S-adenosyl-L-methionine-dependent methyltransferases"/>
    <property type="match status" value="1"/>
</dbReference>
<keyword evidence="5 7" id="KW-0949">S-adenosyl-L-methionine</keyword>
<dbReference type="Gene3D" id="3.40.50.150">
    <property type="entry name" value="Vaccinia Virus protein VP39"/>
    <property type="match status" value="1"/>
</dbReference>
<name>A0A077MEE9_9MICO</name>
<organism evidence="8 9">
    <name type="scientific">Nostocoides jenkinsii Ben 74</name>
    <dbReference type="NCBI Taxonomy" id="1193518"/>
    <lineage>
        <taxon>Bacteria</taxon>
        <taxon>Bacillati</taxon>
        <taxon>Actinomycetota</taxon>
        <taxon>Actinomycetes</taxon>
        <taxon>Micrococcales</taxon>
        <taxon>Intrasporangiaceae</taxon>
        <taxon>Nostocoides</taxon>
    </lineage>
</organism>
<dbReference type="HAMAP" id="MF_01057">
    <property type="entry name" value="tRNA_methyltr_TrmB"/>
    <property type="match status" value="1"/>
</dbReference>
<dbReference type="EMBL" id="CAJC01000181">
    <property type="protein sequence ID" value="CCI54335.1"/>
    <property type="molecule type" value="Genomic_DNA"/>
</dbReference>
<keyword evidence="6 7" id="KW-0819">tRNA processing</keyword>
<evidence type="ECO:0000256" key="4">
    <source>
        <dbReference type="ARBA" id="ARBA00022679"/>
    </source>
</evidence>
<protein>
    <recommendedName>
        <fullName evidence="7">tRNA (guanine-N(7)-)-methyltransferase</fullName>
        <ecNumber evidence="7">2.1.1.33</ecNumber>
    </recommendedName>
    <alternativeName>
        <fullName evidence="7">tRNA (guanine(46)-N(7))-methyltransferase</fullName>
    </alternativeName>
    <alternativeName>
        <fullName evidence="7">tRNA(m7G46)-methyltransferase</fullName>
    </alternativeName>
</protein>
<evidence type="ECO:0000256" key="7">
    <source>
        <dbReference type="HAMAP-Rule" id="MF_01057"/>
    </source>
</evidence>
<dbReference type="AlphaFoldDB" id="A0A077MEE9"/>
<evidence type="ECO:0000256" key="6">
    <source>
        <dbReference type="ARBA" id="ARBA00022694"/>
    </source>
</evidence>
<reference evidence="8 9" key="1">
    <citation type="journal article" date="2013" name="ISME J.">
        <title>A metabolic model for members of the genus Tetrasphaera involved in enhanced biological phosphorus removal.</title>
        <authorList>
            <person name="Kristiansen R."/>
            <person name="Nguyen H.T.T."/>
            <person name="Saunders A.M."/>
            <person name="Nielsen J.L."/>
            <person name="Wimmer R."/>
            <person name="Le V.Q."/>
            <person name="McIlroy S.J."/>
            <person name="Petrovski S."/>
            <person name="Seviour R.J."/>
            <person name="Calteau A."/>
            <person name="Nielsen K.L."/>
            <person name="Nielsen P.H."/>
        </authorList>
    </citation>
    <scope>NUCLEOTIDE SEQUENCE [LARGE SCALE GENOMIC DNA]</scope>
    <source>
        <strain evidence="8 9">Ben 74</strain>
    </source>
</reference>
<dbReference type="GO" id="GO:0043527">
    <property type="term" value="C:tRNA methyltransferase complex"/>
    <property type="evidence" value="ECO:0007669"/>
    <property type="project" value="TreeGrafter"/>
</dbReference>
<evidence type="ECO:0000256" key="5">
    <source>
        <dbReference type="ARBA" id="ARBA00022691"/>
    </source>
</evidence>